<name>A0ABW8ZDP4_9BURK</name>
<dbReference type="EMBL" id="JAQQFR010000022">
    <property type="protein sequence ID" value="MFL9881292.1"/>
    <property type="molecule type" value="Genomic_DNA"/>
</dbReference>
<protein>
    <submittedName>
        <fullName evidence="3">Serine hydrolase</fullName>
    </submittedName>
</protein>
<keyword evidence="4" id="KW-1185">Reference proteome</keyword>
<dbReference type="GO" id="GO:0016787">
    <property type="term" value="F:hydrolase activity"/>
    <property type="evidence" value="ECO:0007669"/>
    <property type="project" value="UniProtKB-KW"/>
</dbReference>
<dbReference type="Gene3D" id="3.40.710.10">
    <property type="entry name" value="DD-peptidase/beta-lactamase superfamily"/>
    <property type="match status" value="1"/>
</dbReference>
<organism evidence="3 4">
    <name type="scientific">Herbaspirillum rhizosphaerae</name>
    <dbReference type="NCBI Taxonomy" id="346179"/>
    <lineage>
        <taxon>Bacteria</taxon>
        <taxon>Pseudomonadati</taxon>
        <taxon>Pseudomonadota</taxon>
        <taxon>Betaproteobacteria</taxon>
        <taxon>Burkholderiales</taxon>
        <taxon>Oxalobacteraceae</taxon>
        <taxon>Herbaspirillum</taxon>
    </lineage>
</organism>
<keyword evidence="1" id="KW-0732">Signal</keyword>
<dbReference type="PANTHER" id="PTHR43283:SF14">
    <property type="entry name" value="BLL8153 PROTEIN"/>
    <property type="match status" value="1"/>
</dbReference>
<feature type="signal peptide" evidence="1">
    <location>
        <begin position="1"/>
        <end position="30"/>
    </location>
</feature>
<dbReference type="PANTHER" id="PTHR43283">
    <property type="entry name" value="BETA-LACTAMASE-RELATED"/>
    <property type="match status" value="1"/>
</dbReference>
<dbReference type="InterPro" id="IPR001466">
    <property type="entry name" value="Beta-lactam-related"/>
</dbReference>
<evidence type="ECO:0000256" key="1">
    <source>
        <dbReference type="SAM" id="SignalP"/>
    </source>
</evidence>
<dbReference type="InterPro" id="IPR012338">
    <property type="entry name" value="Beta-lactam/transpept-like"/>
</dbReference>
<evidence type="ECO:0000313" key="4">
    <source>
        <dbReference type="Proteomes" id="UP001629214"/>
    </source>
</evidence>
<dbReference type="RefSeq" id="WP_408170554.1">
    <property type="nucleotide sequence ID" value="NZ_JAQQFR010000022.1"/>
</dbReference>
<dbReference type="Proteomes" id="UP001629214">
    <property type="component" value="Unassembled WGS sequence"/>
</dbReference>
<evidence type="ECO:0000313" key="3">
    <source>
        <dbReference type="EMBL" id="MFL9881292.1"/>
    </source>
</evidence>
<dbReference type="SUPFAM" id="SSF56601">
    <property type="entry name" value="beta-lactamase/transpeptidase-like"/>
    <property type="match status" value="1"/>
</dbReference>
<feature type="domain" description="Beta-lactamase-related" evidence="2">
    <location>
        <begin position="116"/>
        <end position="395"/>
    </location>
</feature>
<accession>A0ABW8ZDP4</accession>
<proteinExistence type="predicted"/>
<sequence>MSTRDKPLHFKKATLFVALAFAAGLTQAHAQTPVNVHAAEKIGTVQQIYDGALLPDIQANTFRNIDRLFSTRTVPASGKAYALPASDKQLKNFVFKSNGKNFDLYDYVSLNRVGGLLVLKDGKIVFENYQLGNSEKTRWMSMSVVKSITATLIGAAIKDGHIKSIDDPIVNYLPELKGSAYDGVSVKNLLQMASGVRWDETYVNPKSDRRQMLEVQTTQKPGAVLKLMSKLPRAAAPGTRWNYSTGETQVAGALVRAAVGKPVAQYLNERIWGKFGMESDATWWLESPDGLEVGGSGLSATLRDYGRFGLFLLGGGKAGGEQILPDNWVKDAGSPKMVDGKLVNYGYMLWPIPEAAGTINEGAFEARGIFGQHIYMNPKENVVIVVWGALPKPTGSAPVGDNDFFAAATQAVR</sequence>
<dbReference type="InterPro" id="IPR050789">
    <property type="entry name" value="Diverse_Enzym_Activities"/>
</dbReference>
<dbReference type="Pfam" id="PF00144">
    <property type="entry name" value="Beta-lactamase"/>
    <property type="match status" value="1"/>
</dbReference>
<keyword evidence="3" id="KW-0378">Hydrolase</keyword>
<evidence type="ECO:0000259" key="2">
    <source>
        <dbReference type="Pfam" id="PF00144"/>
    </source>
</evidence>
<reference evidence="3 4" key="1">
    <citation type="journal article" date="2024" name="Chem. Sci.">
        <title>Discovery of megapolipeptins by genome mining of a Burkholderiales bacteria collection.</title>
        <authorList>
            <person name="Paulo B.S."/>
            <person name="Recchia M.J.J."/>
            <person name="Lee S."/>
            <person name="Fergusson C.H."/>
            <person name="Romanowski S.B."/>
            <person name="Hernandez A."/>
            <person name="Krull N."/>
            <person name="Liu D.Y."/>
            <person name="Cavanagh H."/>
            <person name="Bos A."/>
            <person name="Gray C.A."/>
            <person name="Murphy B.T."/>
            <person name="Linington R.G."/>
            <person name="Eustaquio A.S."/>
        </authorList>
    </citation>
    <scope>NUCLEOTIDE SEQUENCE [LARGE SCALE GENOMIC DNA]</scope>
    <source>
        <strain evidence="3 4">RL21-008-BIB-B</strain>
    </source>
</reference>
<feature type="chain" id="PRO_5047464486" evidence="1">
    <location>
        <begin position="31"/>
        <end position="413"/>
    </location>
</feature>
<comment type="caution">
    <text evidence="3">The sequence shown here is derived from an EMBL/GenBank/DDBJ whole genome shotgun (WGS) entry which is preliminary data.</text>
</comment>
<gene>
    <name evidence="3" type="ORF">PQR63_23035</name>
</gene>